<feature type="compositionally biased region" description="Basic and acidic residues" evidence="1">
    <location>
        <begin position="15"/>
        <end position="24"/>
    </location>
</feature>
<evidence type="ECO:0000313" key="2">
    <source>
        <dbReference type="EMBL" id="GFN80960.1"/>
    </source>
</evidence>
<sequence length="121" mass="14170">MYQTFKLQQPEEEEYSGKPEHTRPIEQSQQAGPSSILKDCNCLPPATAADGLSAISQQRMSMIDMNRFIYRYRSSHKSNKSFHRHIYHHKHTHIQNTSSNFNTKIRQNGQHINRQFNITNV</sequence>
<organism evidence="2 3">
    <name type="scientific">Plakobranchus ocellatus</name>
    <dbReference type="NCBI Taxonomy" id="259542"/>
    <lineage>
        <taxon>Eukaryota</taxon>
        <taxon>Metazoa</taxon>
        <taxon>Spiralia</taxon>
        <taxon>Lophotrochozoa</taxon>
        <taxon>Mollusca</taxon>
        <taxon>Gastropoda</taxon>
        <taxon>Heterobranchia</taxon>
        <taxon>Euthyneura</taxon>
        <taxon>Panpulmonata</taxon>
        <taxon>Sacoglossa</taxon>
        <taxon>Placobranchoidea</taxon>
        <taxon>Plakobranchidae</taxon>
        <taxon>Plakobranchus</taxon>
    </lineage>
</organism>
<name>A0AAV3Y146_9GAST</name>
<accession>A0AAV3Y146</accession>
<dbReference type="AlphaFoldDB" id="A0AAV3Y146"/>
<protein>
    <submittedName>
        <fullName evidence="2">Uncharacterized protein</fullName>
    </submittedName>
</protein>
<evidence type="ECO:0000313" key="3">
    <source>
        <dbReference type="Proteomes" id="UP000735302"/>
    </source>
</evidence>
<comment type="caution">
    <text evidence="2">The sequence shown here is derived from an EMBL/GenBank/DDBJ whole genome shotgun (WGS) entry which is preliminary data.</text>
</comment>
<dbReference type="Proteomes" id="UP000735302">
    <property type="component" value="Unassembled WGS sequence"/>
</dbReference>
<gene>
    <name evidence="2" type="ORF">PoB_000746600</name>
</gene>
<reference evidence="2 3" key="1">
    <citation type="journal article" date="2021" name="Elife">
        <title>Chloroplast acquisition without the gene transfer in kleptoplastic sea slugs, Plakobranchus ocellatus.</title>
        <authorList>
            <person name="Maeda T."/>
            <person name="Takahashi S."/>
            <person name="Yoshida T."/>
            <person name="Shimamura S."/>
            <person name="Takaki Y."/>
            <person name="Nagai Y."/>
            <person name="Toyoda A."/>
            <person name="Suzuki Y."/>
            <person name="Arimoto A."/>
            <person name="Ishii H."/>
            <person name="Satoh N."/>
            <person name="Nishiyama T."/>
            <person name="Hasebe M."/>
            <person name="Maruyama T."/>
            <person name="Minagawa J."/>
            <person name="Obokata J."/>
            <person name="Shigenobu S."/>
        </authorList>
    </citation>
    <scope>NUCLEOTIDE SEQUENCE [LARGE SCALE GENOMIC DNA]</scope>
</reference>
<dbReference type="EMBL" id="BLXT01000876">
    <property type="protein sequence ID" value="GFN80960.1"/>
    <property type="molecule type" value="Genomic_DNA"/>
</dbReference>
<keyword evidence="3" id="KW-1185">Reference proteome</keyword>
<feature type="region of interest" description="Disordered" evidence="1">
    <location>
        <begin position="1"/>
        <end position="38"/>
    </location>
</feature>
<evidence type="ECO:0000256" key="1">
    <source>
        <dbReference type="SAM" id="MobiDB-lite"/>
    </source>
</evidence>
<proteinExistence type="predicted"/>